<dbReference type="PANTHER" id="PTHR43265">
    <property type="entry name" value="ESTERASE ESTD"/>
    <property type="match status" value="1"/>
</dbReference>
<dbReference type="Proteomes" id="UP000199111">
    <property type="component" value="Unassembled WGS sequence"/>
</dbReference>
<dbReference type="AlphaFoldDB" id="A0A1I3GQW5"/>
<dbReference type="Pfam" id="PF12146">
    <property type="entry name" value="Hydrolase_4"/>
    <property type="match status" value="1"/>
</dbReference>
<dbReference type="PANTHER" id="PTHR43265:SF1">
    <property type="entry name" value="ESTERASE ESTD"/>
    <property type="match status" value="1"/>
</dbReference>
<dbReference type="InterPro" id="IPR029058">
    <property type="entry name" value="AB_hydrolase_fold"/>
</dbReference>
<dbReference type="SUPFAM" id="SSF53474">
    <property type="entry name" value="alpha/beta-Hydrolases"/>
    <property type="match status" value="1"/>
</dbReference>
<feature type="domain" description="Serine aminopeptidase S33" evidence="1">
    <location>
        <begin position="173"/>
        <end position="382"/>
    </location>
</feature>
<dbReference type="RefSeq" id="WP_093885526.1">
    <property type="nucleotide sequence ID" value="NZ_FOQY01000002.1"/>
</dbReference>
<organism evidence="2 3">
    <name type="scientific">Streptosporangium canum</name>
    <dbReference type="NCBI Taxonomy" id="324952"/>
    <lineage>
        <taxon>Bacteria</taxon>
        <taxon>Bacillati</taxon>
        <taxon>Actinomycetota</taxon>
        <taxon>Actinomycetes</taxon>
        <taxon>Streptosporangiales</taxon>
        <taxon>Streptosporangiaceae</taxon>
        <taxon>Streptosporangium</taxon>
    </lineage>
</organism>
<dbReference type="EMBL" id="FOQY01000002">
    <property type="protein sequence ID" value="SFI25803.1"/>
    <property type="molecule type" value="Genomic_DNA"/>
</dbReference>
<dbReference type="Gene3D" id="3.40.50.1820">
    <property type="entry name" value="alpha/beta hydrolase"/>
    <property type="match status" value="1"/>
</dbReference>
<keyword evidence="3" id="KW-1185">Reference proteome</keyword>
<evidence type="ECO:0000259" key="1">
    <source>
        <dbReference type="Pfam" id="PF12146"/>
    </source>
</evidence>
<reference evidence="3" key="1">
    <citation type="submission" date="2016-10" db="EMBL/GenBank/DDBJ databases">
        <authorList>
            <person name="Varghese N."/>
            <person name="Submissions S."/>
        </authorList>
    </citation>
    <scope>NUCLEOTIDE SEQUENCE [LARGE SCALE GENOMIC DNA]</scope>
    <source>
        <strain evidence="3">CGMCC 4.2126</strain>
    </source>
</reference>
<protein>
    <recommendedName>
        <fullName evidence="1">Serine aminopeptidase S33 domain-containing protein</fullName>
    </recommendedName>
</protein>
<dbReference type="InterPro" id="IPR022742">
    <property type="entry name" value="Hydrolase_4"/>
</dbReference>
<accession>A0A1I3GQW5</accession>
<dbReference type="GO" id="GO:0052689">
    <property type="term" value="F:carboxylic ester hydrolase activity"/>
    <property type="evidence" value="ECO:0007669"/>
    <property type="project" value="TreeGrafter"/>
</dbReference>
<name>A0A1I3GQW5_9ACTN</name>
<sequence length="425" mass="44230">MTMGTDPAATAVAVVEMACKGRFTEIERLFAPPLRALVDAEALRAAWTSVIGKRGPVAAIGEPVSEPARAGLVGVSVPVACERGELAVVVAVDHDGMLNDLRLAAATAPWAPPPYADPTRFDEHDVTVGDGPLAVTGTVSLPRGPGPRAGVVLLSGGGPFDRDATSGANKPLKDLAWGLAGRGVAVVRFDKVTHTHSGRVADTAGFTMADEYVPHAVAAVRLLQRQPGVDPARVFVLGHSMGGKAAPRVAAAEASVAGLVIMAGDTQPMHQAAVRVVRYLAALDPGPAMEAAVEAFTRQAAMVASPGLSPSTPAEALLFGWSAEYWLDLRGYDPVATAAALDKPMFILQGGRDYQVTVADDLSGWEAGLAHRPDVTIRVYDADDHLFFPGAGPSTPAEYEPPQHVDPAVVADIVEWLTPGSPPVR</sequence>
<evidence type="ECO:0000313" key="2">
    <source>
        <dbReference type="EMBL" id="SFI25803.1"/>
    </source>
</evidence>
<proteinExistence type="predicted"/>
<evidence type="ECO:0000313" key="3">
    <source>
        <dbReference type="Proteomes" id="UP000199111"/>
    </source>
</evidence>
<dbReference type="GeneID" id="96296522"/>
<gene>
    <name evidence="2" type="ORF">SAMN05216275_102181</name>
</gene>
<dbReference type="InterPro" id="IPR053145">
    <property type="entry name" value="AB_hydrolase_Est10"/>
</dbReference>